<feature type="region of interest" description="Disordered" evidence="1">
    <location>
        <begin position="63"/>
        <end position="86"/>
    </location>
</feature>
<proteinExistence type="predicted"/>
<sequence>MSVVAVCCGLLRPPRGNEKLSPWGSMAEPHSDGQGIDFKAVPERRGGCGACGFYGVQLQETCETPRPDATRPRTRRPRPPMAANPC</sequence>
<dbReference type="EMBL" id="JANIIK010000043">
    <property type="protein sequence ID" value="KAJ3605648.1"/>
    <property type="molecule type" value="Genomic_DNA"/>
</dbReference>
<dbReference type="AlphaFoldDB" id="A0A9Q0EG06"/>
<organism evidence="2 3">
    <name type="scientific">Muraenolepis orangiensis</name>
    <name type="common">Patagonian moray cod</name>
    <dbReference type="NCBI Taxonomy" id="630683"/>
    <lineage>
        <taxon>Eukaryota</taxon>
        <taxon>Metazoa</taxon>
        <taxon>Chordata</taxon>
        <taxon>Craniata</taxon>
        <taxon>Vertebrata</taxon>
        <taxon>Euteleostomi</taxon>
        <taxon>Actinopterygii</taxon>
        <taxon>Neopterygii</taxon>
        <taxon>Teleostei</taxon>
        <taxon>Neoteleostei</taxon>
        <taxon>Acanthomorphata</taxon>
        <taxon>Zeiogadaria</taxon>
        <taxon>Gadariae</taxon>
        <taxon>Gadiformes</taxon>
        <taxon>Muraenolepidoidei</taxon>
        <taxon>Muraenolepididae</taxon>
        <taxon>Muraenolepis</taxon>
    </lineage>
</organism>
<keyword evidence="3" id="KW-1185">Reference proteome</keyword>
<name>A0A9Q0EG06_9TELE</name>
<evidence type="ECO:0000313" key="3">
    <source>
        <dbReference type="Proteomes" id="UP001148018"/>
    </source>
</evidence>
<gene>
    <name evidence="2" type="ORF">NHX12_027693</name>
</gene>
<accession>A0A9Q0EG06</accession>
<evidence type="ECO:0000256" key="1">
    <source>
        <dbReference type="SAM" id="MobiDB-lite"/>
    </source>
</evidence>
<protein>
    <submittedName>
        <fullName evidence="2">Uncharacterized protein</fullName>
    </submittedName>
</protein>
<evidence type="ECO:0000313" key="2">
    <source>
        <dbReference type="EMBL" id="KAJ3605648.1"/>
    </source>
</evidence>
<reference evidence="2" key="1">
    <citation type="submission" date="2022-07" db="EMBL/GenBank/DDBJ databases">
        <title>Chromosome-level genome of Muraenolepis orangiensis.</title>
        <authorList>
            <person name="Kim J."/>
        </authorList>
    </citation>
    <scope>NUCLEOTIDE SEQUENCE</scope>
    <source>
        <strain evidence="2">KU_S4_2022</strain>
        <tissue evidence="2">Muscle</tissue>
    </source>
</reference>
<comment type="caution">
    <text evidence="2">The sequence shown here is derived from an EMBL/GenBank/DDBJ whole genome shotgun (WGS) entry which is preliminary data.</text>
</comment>
<dbReference type="Proteomes" id="UP001148018">
    <property type="component" value="Unassembled WGS sequence"/>
</dbReference>